<dbReference type="GO" id="GO:0004888">
    <property type="term" value="F:transmembrane signaling receptor activity"/>
    <property type="evidence" value="ECO:0007669"/>
    <property type="project" value="InterPro"/>
</dbReference>
<evidence type="ECO:0000313" key="12">
    <source>
        <dbReference type="Proteomes" id="UP000180175"/>
    </source>
</evidence>
<keyword evidence="5" id="KW-0812">Transmembrane</keyword>
<accession>A0A7S7LCX7</accession>
<dbReference type="EMBL" id="CP063356">
    <property type="protein sequence ID" value="QOY38606.2"/>
    <property type="molecule type" value="Genomic_DNA"/>
</dbReference>
<keyword evidence="4" id="KW-0145">Chemotaxis</keyword>
<evidence type="ECO:0000256" key="8">
    <source>
        <dbReference type="ARBA" id="ARBA00023224"/>
    </source>
</evidence>
<keyword evidence="2" id="KW-1003">Cell membrane</keyword>
<dbReference type="CDD" id="cd11386">
    <property type="entry name" value="MCP_signal"/>
    <property type="match status" value="1"/>
</dbReference>
<dbReference type="Pfam" id="PF17202">
    <property type="entry name" value="sCache_3_3"/>
    <property type="match status" value="1"/>
</dbReference>
<dbReference type="PRINTS" id="PR00260">
    <property type="entry name" value="CHEMTRNSDUCR"/>
</dbReference>
<evidence type="ECO:0000256" key="9">
    <source>
        <dbReference type="ARBA" id="ARBA00029447"/>
    </source>
</evidence>
<dbReference type="GO" id="GO:0006935">
    <property type="term" value="P:chemotaxis"/>
    <property type="evidence" value="ECO:0007669"/>
    <property type="project" value="UniProtKB-KW"/>
</dbReference>
<dbReference type="PANTHER" id="PTHR32089:SF114">
    <property type="entry name" value="METHYL-ACCEPTING CHEMOTAXIS PROTEIN MCPB"/>
    <property type="match status" value="1"/>
</dbReference>
<evidence type="ECO:0000256" key="6">
    <source>
        <dbReference type="ARBA" id="ARBA00022989"/>
    </source>
</evidence>
<evidence type="ECO:0000256" key="2">
    <source>
        <dbReference type="ARBA" id="ARBA00022475"/>
    </source>
</evidence>
<dbReference type="SMART" id="SM00304">
    <property type="entry name" value="HAMP"/>
    <property type="match status" value="1"/>
</dbReference>
<evidence type="ECO:0000256" key="3">
    <source>
        <dbReference type="ARBA" id="ARBA00022481"/>
    </source>
</evidence>
<dbReference type="InterPro" id="IPR004090">
    <property type="entry name" value="Chemotax_Me-accpt_rcpt"/>
</dbReference>
<dbReference type="PROSITE" id="PS50111">
    <property type="entry name" value="CHEMOTAXIS_TRANSDUC_2"/>
    <property type="match status" value="1"/>
</dbReference>
<keyword evidence="8 10" id="KW-0807">Transducer</keyword>
<dbReference type="OrthoDB" id="9814363at2"/>
<keyword evidence="12" id="KW-1185">Reference proteome</keyword>
<dbReference type="SMART" id="SM00283">
    <property type="entry name" value="MA"/>
    <property type="match status" value="1"/>
</dbReference>
<evidence type="ECO:0000256" key="10">
    <source>
        <dbReference type="PROSITE-ProRule" id="PRU00284"/>
    </source>
</evidence>
<keyword evidence="3" id="KW-0488">Methylation</keyword>
<dbReference type="Gene3D" id="1.10.287.950">
    <property type="entry name" value="Methyl-accepting chemotaxis protein"/>
    <property type="match status" value="1"/>
</dbReference>
<evidence type="ECO:0000256" key="1">
    <source>
        <dbReference type="ARBA" id="ARBA00004651"/>
    </source>
</evidence>
<dbReference type="Pfam" id="PF00015">
    <property type="entry name" value="MCPsignal"/>
    <property type="match status" value="1"/>
</dbReference>
<keyword evidence="6" id="KW-1133">Transmembrane helix</keyword>
<dbReference type="SUPFAM" id="SSF58104">
    <property type="entry name" value="Methyl-accepting chemotaxis protein (MCP) signaling domain"/>
    <property type="match status" value="1"/>
</dbReference>
<evidence type="ECO:0000313" key="11">
    <source>
        <dbReference type="EMBL" id="QOY38606.2"/>
    </source>
</evidence>
<name>A0A7S7LCX7_9BACI</name>
<dbReference type="CDD" id="cd06225">
    <property type="entry name" value="HAMP"/>
    <property type="match status" value="1"/>
</dbReference>
<dbReference type="InterPro" id="IPR029151">
    <property type="entry name" value="Sensor-like_sf"/>
</dbReference>
<dbReference type="AlphaFoldDB" id="A0A7S7LCX7"/>
<dbReference type="PROSITE" id="PS50885">
    <property type="entry name" value="HAMP"/>
    <property type="match status" value="1"/>
</dbReference>
<comment type="subcellular location">
    <subcellularLocation>
        <location evidence="1">Cell membrane</location>
        <topology evidence="1">Multi-pass membrane protein</topology>
    </subcellularLocation>
</comment>
<reference evidence="11 12" key="1">
    <citation type="journal article" date="2017" name="Genome Announc.">
        <title>Draft Genome Sequences of Four Alkaliphilic Bacteria Belonging to the Anaerobacillus Genus.</title>
        <authorList>
            <person name="Bassil N.M."/>
            <person name="Lloyd J.R."/>
        </authorList>
    </citation>
    <scope>NUCLEOTIDE SEQUENCE [LARGE SCALE GENOMIC DNA]</scope>
    <source>
        <strain evidence="11 12">NB2006</strain>
    </source>
</reference>
<evidence type="ECO:0000256" key="7">
    <source>
        <dbReference type="ARBA" id="ARBA00023136"/>
    </source>
</evidence>
<evidence type="ECO:0000256" key="5">
    <source>
        <dbReference type="ARBA" id="ARBA00022692"/>
    </source>
</evidence>
<dbReference type="GO" id="GO:0005886">
    <property type="term" value="C:plasma membrane"/>
    <property type="evidence" value="ECO:0007669"/>
    <property type="project" value="UniProtKB-SubCell"/>
</dbReference>
<comment type="similarity">
    <text evidence="9">Belongs to the methyl-accepting chemotaxis (MCP) protein family.</text>
</comment>
<organism evidence="11 12">
    <name type="scientific">Anaerobacillus isosaccharinicus</name>
    <dbReference type="NCBI Taxonomy" id="1532552"/>
    <lineage>
        <taxon>Bacteria</taxon>
        <taxon>Bacillati</taxon>
        <taxon>Bacillota</taxon>
        <taxon>Bacilli</taxon>
        <taxon>Bacillales</taxon>
        <taxon>Bacillaceae</taxon>
        <taxon>Anaerobacillus</taxon>
    </lineage>
</organism>
<dbReference type="InterPro" id="IPR004089">
    <property type="entry name" value="MCPsignal_dom"/>
</dbReference>
<proteinExistence type="inferred from homology"/>
<dbReference type="InterPro" id="IPR033463">
    <property type="entry name" value="sCache_3"/>
</dbReference>
<reference evidence="11 12" key="2">
    <citation type="journal article" date="2019" name="Int. J. Syst. Evol. Microbiol.">
        <title>Anaerobacillus isosaccharinicus sp. nov., an alkaliphilic bacterium which degrades isosaccharinic acid.</title>
        <authorList>
            <person name="Bassil N.M."/>
            <person name="Lloyd J.R."/>
        </authorList>
    </citation>
    <scope>NUCLEOTIDE SEQUENCE [LARGE SCALE GENOMIC DNA]</scope>
    <source>
        <strain evidence="11 12">NB2006</strain>
    </source>
</reference>
<dbReference type="GO" id="GO:0007165">
    <property type="term" value="P:signal transduction"/>
    <property type="evidence" value="ECO:0007669"/>
    <property type="project" value="UniProtKB-KW"/>
</dbReference>
<dbReference type="PANTHER" id="PTHR32089">
    <property type="entry name" value="METHYL-ACCEPTING CHEMOTAXIS PROTEIN MCPB"/>
    <property type="match status" value="1"/>
</dbReference>
<sequence>MIKRLKLAAKINLLVLSILLVFSAVIIVVVMKQVESGAELAAIQKVKTDLPLGYQYIDAKYPGDWSEKDGDLYKGNVKISENFELVDEIAEMTNGTVTIFLGDTRVTTNVFRDGQRAIGTQISNEVASVVLGKGETYYGEANVVGQTVQTGYSPIHDANGETIGIWYVGASQEFIKDVVKETMQMFLVILGGAFIAIILLLVWYTRRISKRLTNVSEVMDAAGNGDFTKGIKVDSEDEIGNLIKSFENMKNNLKKLIDDVVQTSNELASSSEVLSINSDQTSKATEQICEAIQEVALASDKQIESAESATEIVEGISSGMVQITTNIQNVTDASLETTNAAIRGNDVVSRAVEQMNIINTKTEESSQVVNTLSLKSNEINKILGLITEVADQTNLLALNAAIEAARAGEQGKGFAVVADEVRKLAEQSGKSAQQISQLIIEIQNESKRAVTAMSDSSGAVKEGITIINDAGNVFQKITSSIDGVSSQMQEVAAGIQQVTAGVDEMVSITNKVKEITENSGHFMQNVAASTEEQNASMQEVAASAEKLSSFADELRNSVKVFKV</sequence>
<keyword evidence="7" id="KW-0472">Membrane</keyword>
<dbReference type="InterPro" id="IPR003660">
    <property type="entry name" value="HAMP_dom"/>
</dbReference>
<evidence type="ECO:0000256" key="4">
    <source>
        <dbReference type="ARBA" id="ARBA00022500"/>
    </source>
</evidence>
<dbReference type="KEGG" id="aia:AWH56_013405"/>
<dbReference type="Pfam" id="PF00672">
    <property type="entry name" value="HAMP"/>
    <property type="match status" value="1"/>
</dbReference>
<protein>
    <submittedName>
        <fullName evidence="11">Methyl-accepting chemotaxis protein</fullName>
    </submittedName>
</protein>
<dbReference type="Gene3D" id="6.10.340.10">
    <property type="match status" value="1"/>
</dbReference>
<dbReference type="SUPFAM" id="SSF103190">
    <property type="entry name" value="Sensory domain-like"/>
    <property type="match status" value="1"/>
</dbReference>
<dbReference type="Proteomes" id="UP000180175">
    <property type="component" value="Chromosome"/>
</dbReference>
<gene>
    <name evidence="11" type="ORF">AWH56_013405</name>
</gene>